<dbReference type="InterPro" id="IPR011641">
    <property type="entry name" value="Tyr-kin_ephrin_A/B_rcpt-like"/>
</dbReference>
<keyword evidence="1" id="KW-0812">Transmembrane</keyword>
<name>A0A1S8WZT6_OPIVI</name>
<dbReference type="SMART" id="SM01411">
    <property type="entry name" value="Ephrin_rec_like"/>
    <property type="match status" value="1"/>
</dbReference>
<dbReference type="CDD" id="cd00185">
    <property type="entry name" value="TNFRSF"/>
    <property type="match status" value="1"/>
</dbReference>
<dbReference type="Pfam" id="PF07699">
    <property type="entry name" value="Ephrin_rec_like"/>
    <property type="match status" value="1"/>
</dbReference>
<evidence type="ECO:0000259" key="2">
    <source>
        <dbReference type="Pfam" id="PF07699"/>
    </source>
</evidence>
<dbReference type="EMBL" id="KV892948">
    <property type="protein sequence ID" value="OON19958.1"/>
    <property type="molecule type" value="Genomic_DNA"/>
</dbReference>
<evidence type="ECO:0000313" key="3">
    <source>
        <dbReference type="EMBL" id="OON19958.1"/>
    </source>
</evidence>
<dbReference type="InterPro" id="IPR009030">
    <property type="entry name" value="Growth_fac_rcpt_cys_sf"/>
</dbReference>
<accession>A0A1S8WZT6</accession>
<dbReference type="SUPFAM" id="SSF57184">
    <property type="entry name" value="Growth factor receptor domain"/>
    <property type="match status" value="1"/>
</dbReference>
<dbReference type="Gene3D" id="2.10.50.10">
    <property type="entry name" value="Tumor Necrosis Factor Receptor, subunit A, domain 2"/>
    <property type="match status" value="1"/>
</dbReference>
<reference evidence="3 4" key="1">
    <citation type="submission" date="2015-03" db="EMBL/GenBank/DDBJ databases">
        <title>Draft genome of the nematode, Opisthorchis viverrini.</title>
        <authorList>
            <person name="Mitreva M."/>
        </authorList>
    </citation>
    <scope>NUCLEOTIDE SEQUENCE [LARGE SCALE GENOMIC DNA]</scope>
    <source>
        <strain evidence="3">Khon Kaen</strain>
    </source>
</reference>
<dbReference type="PANTHER" id="PTHR46967">
    <property type="entry name" value="INSULIN-LIKE GROWTH FACTOR BINDING PROTEIN,N-TERMINAL"/>
    <property type="match status" value="1"/>
</dbReference>
<sequence>FGYKHDILLSTAAHDYDNASTPLRVYRSGSWGNRSTLAHLNHLPVGSAAKGIISTTSPDCTNKKMLLIRVCLLAVLGIQHWHYTYGHLSLECSLSKLDQYVQTIQLADSGDGFTEMVPPKPETQHIWPKEMAVLHYEYSRPTVPNKVWLFKTLGGKSFRLDKKIEGFPCFDLGEIEQREPYEHTFYLRTNLDGMYIFAEYDTNWKLLKNLETHKGKNEIYTPLKTFVVLELEPAKIGLMLRMSFYEPFPNCTGSDERISWVMGSLKDLRSASSMRIDRYLLDGEIRHKVIRTHCQALSNESSPVYISTYYNIDRARITPSGSPLDQERPWAIKAELGVGLESDDRVIVPLPDPFGSVTRIRLSGIQLESKDEIKVILKTRSEEGMTEIFWGPGNTEIPFPVEYITPYVFADVRLNRTIFHKICARNAPQLDWMLIEPMYGRIRTSTGVMIAMNVRDSWTNAQFLTELIIEKRGAGRRGMRIDRVTLEQPKHPEDVNEMLRAVHEEHPLPGATPVISRACLTKVHGYATSSYYVNLEDPAYCIRQDKKLNQVYKKTRSIRSALTGYSIQLLYDDFGDELVNSTGVVTGHIQMVAFSRRSREVSDPKMDCPKQTTQDGETMRMGFLVDRVKDRVQFLSRWEDRWVQYLGNTNDVSYVPVQEKERWVSTPRVCPPERTEVDFVYDLNTRSLRVATNDTNELVLNTTLKRHPMWLGIEMFVDENTSHCIGCFLHVQIDRRAIRHNRPSKWPVVDTAVNNWHQIHYPRQANSKALYNAWVEVSQTCQRRVALTPSPKNLQRRILELTRKLANPLGISVAMVGAGAYCPPGQYMPYGTPAVCVGCPPGTQSRLLTENTSFPAYVCQQCPRGTYQDIPGQTECNPCPKGQSTHNRGSWSSGSCGPNVTTDGVFVANTRGIPIRGEPYIMVELPASSKEQTYDWTKDEEDNEYQGIEGPGELNMVGTGRLVFNMVSLVILLGCVMAFVVTSKGYMLISITLKTRYGERGLDDMSNQPQSLAEIARRFSKEAAMKAKTARVIPPLASDSAQTESSD</sequence>
<organism evidence="3 4">
    <name type="scientific">Opisthorchis viverrini</name>
    <name type="common">Southeast Asian liver fluke</name>
    <dbReference type="NCBI Taxonomy" id="6198"/>
    <lineage>
        <taxon>Eukaryota</taxon>
        <taxon>Metazoa</taxon>
        <taxon>Spiralia</taxon>
        <taxon>Lophotrochozoa</taxon>
        <taxon>Platyhelminthes</taxon>
        <taxon>Trematoda</taxon>
        <taxon>Digenea</taxon>
        <taxon>Opisthorchiida</taxon>
        <taxon>Opisthorchiata</taxon>
        <taxon>Opisthorchiidae</taxon>
        <taxon>Opisthorchis</taxon>
    </lineage>
</organism>
<keyword evidence="1" id="KW-1133">Transmembrane helix</keyword>
<dbReference type="PANTHER" id="PTHR46967:SF2">
    <property type="entry name" value="SUSHI, VON WILLEBRAND FACTOR TYPE A, EGF AND PENTRAXIN DOMAIN-CONTAINING PROTEIN 1-LIKE"/>
    <property type="match status" value="1"/>
</dbReference>
<evidence type="ECO:0000256" key="1">
    <source>
        <dbReference type="SAM" id="Phobius"/>
    </source>
</evidence>
<feature type="non-terminal residue" evidence="3">
    <location>
        <position position="1"/>
    </location>
</feature>
<proteinExistence type="predicted"/>
<dbReference type="Proteomes" id="UP000243686">
    <property type="component" value="Unassembled WGS sequence"/>
</dbReference>
<evidence type="ECO:0000313" key="4">
    <source>
        <dbReference type="Proteomes" id="UP000243686"/>
    </source>
</evidence>
<keyword evidence="4" id="KW-1185">Reference proteome</keyword>
<feature type="domain" description="Tyrosine-protein kinase ephrin type A/B receptor-like" evidence="2">
    <location>
        <begin position="858"/>
        <end position="896"/>
    </location>
</feature>
<protein>
    <recommendedName>
        <fullName evidence="2">Tyrosine-protein kinase ephrin type A/B receptor-like domain-containing protein</fullName>
    </recommendedName>
</protein>
<gene>
    <name evidence="3" type="ORF">X801_04167</name>
</gene>
<feature type="transmembrane region" description="Helical" evidence="1">
    <location>
        <begin position="962"/>
        <end position="981"/>
    </location>
</feature>
<keyword evidence="1" id="KW-0472">Membrane</keyword>
<dbReference type="AlphaFoldDB" id="A0A1S8WZT6"/>
<feature type="non-terminal residue" evidence="3">
    <location>
        <position position="1047"/>
    </location>
</feature>